<reference evidence="2" key="1">
    <citation type="journal article" date="2022" name="Mol. Ecol. Resour.">
        <title>The genomes of chicory, endive, great burdock and yacon provide insights into Asteraceae palaeo-polyploidization history and plant inulin production.</title>
        <authorList>
            <person name="Fan W."/>
            <person name="Wang S."/>
            <person name="Wang H."/>
            <person name="Wang A."/>
            <person name="Jiang F."/>
            <person name="Liu H."/>
            <person name="Zhao H."/>
            <person name="Xu D."/>
            <person name="Zhang Y."/>
        </authorList>
    </citation>
    <scope>NUCLEOTIDE SEQUENCE [LARGE SCALE GENOMIC DNA]</scope>
    <source>
        <strain evidence="2">cv. Punajuju</strain>
    </source>
</reference>
<name>A0ACB9DWV5_CICIN</name>
<dbReference type="Proteomes" id="UP001055811">
    <property type="component" value="Linkage Group LG04"/>
</dbReference>
<protein>
    <submittedName>
        <fullName evidence="1">Uncharacterized protein</fullName>
    </submittedName>
</protein>
<comment type="caution">
    <text evidence="1">The sequence shown here is derived from an EMBL/GenBank/DDBJ whole genome shotgun (WGS) entry which is preliminary data.</text>
</comment>
<accession>A0ACB9DWV5</accession>
<dbReference type="EMBL" id="CM042012">
    <property type="protein sequence ID" value="KAI3750895.1"/>
    <property type="molecule type" value="Genomic_DNA"/>
</dbReference>
<evidence type="ECO:0000313" key="2">
    <source>
        <dbReference type="Proteomes" id="UP001055811"/>
    </source>
</evidence>
<organism evidence="1 2">
    <name type="scientific">Cichorium intybus</name>
    <name type="common">Chicory</name>
    <dbReference type="NCBI Taxonomy" id="13427"/>
    <lineage>
        <taxon>Eukaryota</taxon>
        <taxon>Viridiplantae</taxon>
        <taxon>Streptophyta</taxon>
        <taxon>Embryophyta</taxon>
        <taxon>Tracheophyta</taxon>
        <taxon>Spermatophyta</taxon>
        <taxon>Magnoliopsida</taxon>
        <taxon>eudicotyledons</taxon>
        <taxon>Gunneridae</taxon>
        <taxon>Pentapetalae</taxon>
        <taxon>asterids</taxon>
        <taxon>campanulids</taxon>
        <taxon>Asterales</taxon>
        <taxon>Asteraceae</taxon>
        <taxon>Cichorioideae</taxon>
        <taxon>Cichorieae</taxon>
        <taxon>Cichoriinae</taxon>
        <taxon>Cichorium</taxon>
    </lineage>
</organism>
<reference evidence="1 2" key="2">
    <citation type="journal article" date="2022" name="Mol. Ecol. Resour.">
        <title>The genomes of chicory, endive, great burdock and yacon provide insights into Asteraceae paleo-polyploidization history and plant inulin production.</title>
        <authorList>
            <person name="Fan W."/>
            <person name="Wang S."/>
            <person name="Wang H."/>
            <person name="Wang A."/>
            <person name="Jiang F."/>
            <person name="Liu H."/>
            <person name="Zhao H."/>
            <person name="Xu D."/>
            <person name="Zhang Y."/>
        </authorList>
    </citation>
    <scope>NUCLEOTIDE SEQUENCE [LARGE SCALE GENOMIC DNA]</scope>
    <source>
        <strain evidence="2">cv. Punajuju</strain>
        <tissue evidence="1">Leaves</tissue>
    </source>
</reference>
<keyword evidence="2" id="KW-1185">Reference proteome</keyword>
<proteinExistence type="predicted"/>
<sequence>MRFIYVPCPHTADALAEVLYDSLCDWNIDRKLSTLTKLEEFVKHLFKEYQSSNPSTKSDNAGCGSSSFDVGLSSGHRDGFKKLLSEIASITSTHDESGGMTELDNYLREKLLPKDMELDLLVWWKTNGFKYPTLQRIAKDILAVPISTVASESAFSTSGRLISPHRSRLHPKTLEALMCAQSWLLNEIRETCSDESEAYCRSIDYDYDVEEGVTKEDGSGSGGGSGSGSGSGSGTTFVDLD</sequence>
<evidence type="ECO:0000313" key="1">
    <source>
        <dbReference type="EMBL" id="KAI3750895.1"/>
    </source>
</evidence>
<gene>
    <name evidence="1" type="ORF">L2E82_21794</name>
</gene>